<dbReference type="RefSeq" id="WP_206967302.1">
    <property type="nucleotide sequence ID" value="NZ_JAFLVX010000025.1"/>
</dbReference>
<dbReference type="NCBIfam" id="TIGR01484">
    <property type="entry name" value="HAD-SF-IIB"/>
    <property type="match status" value="1"/>
</dbReference>
<dbReference type="InterPro" id="IPR023214">
    <property type="entry name" value="HAD_sf"/>
</dbReference>
<organism evidence="1 2">
    <name type="scientific">Candidatus Vagococcus giribetii</name>
    <dbReference type="NCBI Taxonomy" id="2230876"/>
    <lineage>
        <taxon>Bacteria</taxon>
        <taxon>Bacillati</taxon>
        <taxon>Bacillota</taxon>
        <taxon>Bacilli</taxon>
        <taxon>Lactobacillales</taxon>
        <taxon>Enterococcaceae</taxon>
        <taxon>Vagococcus</taxon>
    </lineage>
</organism>
<proteinExistence type="predicted"/>
<accession>A0ABS3HUG2</accession>
<protein>
    <submittedName>
        <fullName evidence="1">Cof-type HAD-IIB family hydrolase</fullName>
    </submittedName>
</protein>
<dbReference type="InterPro" id="IPR000150">
    <property type="entry name" value="Cof"/>
</dbReference>
<sequence length="280" mass="31817">MIKAAFFDIDGTLLSSNGEVLASTKRAIEKLHQEDVLCCIASGRGPKSIQSLIGQLPMDAYVLYNGQICFSHEVGIFENPFSHETLRRLAEFGDNENKQMIFGSRKEFYGSQSMQLGQRKLIKHLYHLLPDQVSAKELEKWLKKWQILPQKENKFMSLPIFDRPVYQCVMLSPESEQERLEALFPDCKFTRSNPYSVDIIPQGGSKIVGIHKVLEHYELDVHEAIAFGDSWNDLEMLKGIGIGVAMGNAPDDVKEEADYVTETNDRDGIYQALVHHQVIR</sequence>
<keyword evidence="2" id="KW-1185">Reference proteome</keyword>
<dbReference type="InterPro" id="IPR036412">
    <property type="entry name" value="HAD-like_sf"/>
</dbReference>
<evidence type="ECO:0000313" key="2">
    <source>
        <dbReference type="Proteomes" id="UP000664857"/>
    </source>
</evidence>
<dbReference type="SFLD" id="SFLDS00003">
    <property type="entry name" value="Haloacid_Dehalogenase"/>
    <property type="match status" value="1"/>
</dbReference>
<dbReference type="Gene3D" id="3.40.50.1000">
    <property type="entry name" value="HAD superfamily/HAD-like"/>
    <property type="match status" value="1"/>
</dbReference>
<dbReference type="EMBL" id="JAFLVX010000025">
    <property type="protein sequence ID" value="MBO0477384.1"/>
    <property type="molecule type" value="Genomic_DNA"/>
</dbReference>
<comment type="caution">
    <text evidence="1">The sequence shown here is derived from an EMBL/GenBank/DDBJ whole genome shotgun (WGS) entry which is preliminary data.</text>
</comment>
<dbReference type="SFLD" id="SFLDG01140">
    <property type="entry name" value="C2.B:_Phosphomannomutase_and_P"/>
    <property type="match status" value="1"/>
</dbReference>
<dbReference type="Pfam" id="PF08282">
    <property type="entry name" value="Hydrolase_3"/>
    <property type="match status" value="1"/>
</dbReference>
<gene>
    <name evidence="1" type="ORF">DOK76_09890</name>
</gene>
<dbReference type="Gene3D" id="3.30.1240.10">
    <property type="match status" value="1"/>
</dbReference>
<dbReference type="PANTHER" id="PTHR10000:SF25">
    <property type="entry name" value="PHOSPHATASE YKRA-RELATED"/>
    <property type="match status" value="1"/>
</dbReference>
<dbReference type="GO" id="GO:0016787">
    <property type="term" value="F:hydrolase activity"/>
    <property type="evidence" value="ECO:0007669"/>
    <property type="project" value="UniProtKB-KW"/>
</dbReference>
<dbReference type="NCBIfam" id="TIGR00099">
    <property type="entry name" value="Cof-subfamily"/>
    <property type="match status" value="1"/>
</dbReference>
<name>A0ABS3HUG2_9ENTE</name>
<evidence type="ECO:0000313" key="1">
    <source>
        <dbReference type="EMBL" id="MBO0477384.1"/>
    </source>
</evidence>
<dbReference type="PROSITE" id="PS01228">
    <property type="entry name" value="COF_1"/>
    <property type="match status" value="1"/>
</dbReference>
<dbReference type="Proteomes" id="UP000664857">
    <property type="component" value="Unassembled WGS sequence"/>
</dbReference>
<reference evidence="1 2" key="1">
    <citation type="submission" date="2021-03" db="EMBL/GenBank/DDBJ databases">
        <title>Enterococcal diversity collection.</title>
        <authorList>
            <person name="Gilmore M.S."/>
            <person name="Schwartzman J."/>
            <person name="Van Tyne D."/>
            <person name="Martin M."/>
            <person name="Earl A.M."/>
            <person name="Manson A.L."/>
            <person name="Straub T."/>
            <person name="Salamzade R."/>
            <person name="Saavedra J."/>
            <person name="Lebreton F."/>
            <person name="Prichula J."/>
            <person name="Schaufler K."/>
            <person name="Gaca A."/>
            <person name="Sgardioli B."/>
            <person name="Wagenaar J."/>
            <person name="Strong T."/>
        </authorList>
    </citation>
    <scope>NUCLEOTIDE SEQUENCE [LARGE SCALE GENOMIC DNA]</scope>
    <source>
        <strain evidence="1 2">DIV0080</strain>
    </source>
</reference>
<dbReference type="SUPFAM" id="SSF56784">
    <property type="entry name" value="HAD-like"/>
    <property type="match status" value="1"/>
</dbReference>
<keyword evidence="1" id="KW-0378">Hydrolase</keyword>
<dbReference type="InterPro" id="IPR006379">
    <property type="entry name" value="HAD-SF_hydro_IIB"/>
</dbReference>
<dbReference type="PANTHER" id="PTHR10000">
    <property type="entry name" value="PHOSPHOSERINE PHOSPHATASE"/>
    <property type="match status" value="1"/>
</dbReference>